<comment type="similarity">
    <text evidence="1">Belongs to the short-chain dehydrogenases/reductases (SDR) family.</text>
</comment>
<feature type="non-terminal residue" evidence="3">
    <location>
        <position position="1"/>
    </location>
</feature>
<dbReference type="InterPro" id="IPR002347">
    <property type="entry name" value="SDR_fam"/>
</dbReference>
<comment type="caution">
    <text evidence="3">The sequence shown here is derived from an EMBL/GenBank/DDBJ whole genome shotgun (WGS) entry which is preliminary data.</text>
</comment>
<accession>X1CMN5</accession>
<dbReference type="PANTHER" id="PTHR48107">
    <property type="entry name" value="NADPH-DEPENDENT ALDEHYDE REDUCTASE-LIKE PROTEIN, CHLOROPLASTIC-RELATED"/>
    <property type="match status" value="1"/>
</dbReference>
<dbReference type="GO" id="GO:0016614">
    <property type="term" value="F:oxidoreductase activity, acting on CH-OH group of donors"/>
    <property type="evidence" value="ECO:0007669"/>
    <property type="project" value="UniProtKB-ARBA"/>
</dbReference>
<dbReference type="AlphaFoldDB" id="X1CMN5"/>
<dbReference type="SUPFAM" id="SSF51735">
    <property type="entry name" value="NAD(P)-binding Rossmann-fold domains"/>
    <property type="match status" value="1"/>
</dbReference>
<dbReference type="PANTHER" id="PTHR48107:SF16">
    <property type="entry name" value="NADPH-DEPENDENT ALDEHYDE REDUCTASE 1, CHLOROPLASTIC"/>
    <property type="match status" value="1"/>
</dbReference>
<keyword evidence="2" id="KW-0560">Oxidoreductase</keyword>
<dbReference type="EMBL" id="BART01039000">
    <property type="protein sequence ID" value="GAH09706.1"/>
    <property type="molecule type" value="Genomic_DNA"/>
</dbReference>
<evidence type="ECO:0000256" key="2">
    <source>
        <dbReference type="ARBA" id="ARBA00023002"/>
    </source>
</evidence>
<feature type="non-terminal residue" evidence="3">
    <location>
        <position position="127"/>
    </location>
</feature>
<protein>
    <recommendedName>
        <fullName evidence="4">SDR family oxidoreductase</fullName>
    </recommendedName>
</protein>
<dbReference type="InterPro" id="IPR036291">
    <property type="entry name" value="NAD(P)-bd_dom_sf"/>
</dbReference>
<dbReference type="InterPro" id="IPR020904">
    <property type="entry name" value="Sc_DH/Rdtase_CS"/>
</dbReference>
<dbReference type="CDD" id="cd05233">
    <property type="entry name" value="SDR_c"/>
    <property type="match status" value="1"/>
</dbReference>
<evidence type="ECO:0008006" key="4">
    <source>
        <dbReference type="Google" id="ProtNLM"/>
    </source>
</evidence>
<evidence type="ECO:0000313" key="3">
    <source>
        <dbReference type="EMBL" id="GAH09706.1"/>
    </source>
</evidence>
<reference evidence="3" key="1">
    <citation type="journal article" date="2014" name="Front. Microbiol.">
        <title>High frequency of phylogenetically diverse reductive dehalogenase-homologous genes in deep subseafloor sedimentary metagenomes.</title>
        <authorList>
            <person name="Kawai M."/>
            <person name="Futagami T."/>
            <person name="Toyoda A."/>
            <person name="Takaki Y."/>
            <person name="Nishi S."/>
            <person name="Hori S."/>
            <person name="Arai W."/>
            <person name="Tsubouchi T."/>
            <person name="Morono Y."/>
            <person name="Uchiyama I."/>
            <person name="Ito T."/>
            <person name="Fujiyama A."/>
            <person name="Inagaki F."/>
            <person name="Takami H."/>
        </authorList>
    </citation>
    <scope>NUCLEOTIDE SEQUENCE</scope>
    <source>
        <strain evidence="3">Expedition CK06-06</strain>
    </source>
</reference>
<dbReference type="PRINTS" id="PR00081">
    <property type="entry name" value="GDHRDH"/>
</dbReference>
<evidence type="ECO:0000256" key="1">
    <source>
        <dbReference type="ARBA" id="ARBA00006484"/>
    </source>
</evidence>
<name>X1CMN5_9ZZZZ</name>
<gene>
    <name evidence="3" type="ORF">S01H4_64356</name>
</gene>
<sequence length="127" mass="14051">EQKSGNIVMTASVTGNIYFPPKKVAYATSKGAISAMGKCLSTELKPYGIFVNVLTPAGVETKMAEDLRKWGQQMPITVPPELISPAYVFLASDLVKKKYRGRIVEINVISDFLPILQDEFGDRELNR</sequence>
<organism evidence="3">
    <name type="scientific">marine sediment metagenome</name>
    <dbReference type="NCBI Taxonomy" id="412755"/>
    <lineage>
        <taxon>unclassified sequences</taxon>
        <taxon>metagenomes</taxon>
        <taxon>ecological metagenomes</taxon>
    </lineage>
</organism>
<proteinExistence type="inferred from homology"/>
<dbReference type="Pfam" id="PF00106">
    <property type="entry name" value="adh_short"/>
    <property type="match status" value="1"/>
</dbReference>
<dbReference type="Gene3D" id="3.40.50.720">
    <property type="entry name" value="NAD(P)-binding Rossmann-like Domain"/>
    <property type="match status" value="1"/>
</dbReference>
<dbReference type="PROSITE" id="PS00061">
    <property type="entry name" value="ADH_SHORT"/>
    <property type="match status" value="1"/>
</dbReference>